<reference evidence="3 4" key="1">
    <citation type="submission" date="2015-01" db="EMBL/GenBank/DDBJ databases">
        <title>The Genome Sequence of Exophiala sideris CBS121828.</title>
        <authorList>
            <consortium name="The Broad Institute Genomics Platform"/>
            <person name="Cuomo C."/>
            <person name="de Hoog S."/>
            <person name="Gorbushina A."/>
            <person name="Stielow B."/>
            <person name="Teixiera M."/>
            <person name="Abouelleil A."/>
            <person name="Chapman S.B."/>
            <person name="Priest M."/>
            <person name="Young S.K."/>
            <person name="Wortman J."/>
            <person name="Nusbaum C."/>
            <person name="Birren B."/>
        </authorList>
    </citation>
    <scope>NUCLEOTIDE SEQUENCE [LARGE SCALE GENOMIC DNA]</scope>
    <source>
        <strain evidence="3 4">CBS 121828</strain>
    </source>
</reference>
<dbReference type="SFLD" id="SFLDS00003">
    <property type="entry name" value="Haloacid_Dehalogenase"/>
    <property type="match status" value="1"/>
</dbReference>
<gene>
    <name evidence="3" type="ORF">PV11_09469</name>
</gene>
<evidence type="ECO:0000313" key="4">
    <source>
        <dbReference type="Proteomes" id="UP000053599"/>
    </source>
</evidence>
<dbReference type="Gene3D" id="3.40.50.1000">
    <property type="entry name" value="HAD superfamily/HAD-like"/>
    <property type="match status" value="1"/>
</dbReference>
<sequence>MASRSNFDLADIQAVVFDLMGTCTDWKTAITSAMSSCLPLCQVLPPDERATLAQQWRSGFFAEIHDRFSKGLPGEDIDITHRRVLDQLVAQNPTLGASLQDEHREQLVRSWHDQVAWPDSIAAIEQLKKSCMVVVLANGTTRLQLDIVRSSGLGFHMLFSSQLLGLTKPSPDIYLKALSLLGVEPAQSLMVAAHAYDLRAAKTTGMRTAYIRRHTEDDHEDMALVKNEFDLFLDGERPLHSLASLFRR</sequence>
<dbReference type="Pfam" id="PF00702">
    <property type="entry name" value="Hydrolase"/>
    <property type="match status" value="1"/>
</dbReference>
<evidence type="ECO:0000256" key="2">
    <source>
        <dbReference type="ARBA" id="ARBA00022801"/>
    </source>
</evidence>
<dbReference type="HOGENOM" id="CLU_045011_3_0_1"/>
<dbReference type="InterPro" id="IPR023214">
    <property type="entry name" value="HAD_sf"/>
</dbReference>
<dbReference type="Gene3D" id="1.10.150.240">
    <property type="entry name" value="Putative phosphatase, domain 2"/>
    <property type="match status" value="1"/>
</dbReference>
<dbReference type="InterPro" id="IPR006328">
    <property type="entry name" value="2-HAD"/>
</dbReference>
<dbReference type="OrthoDB" id="2363873at2759"/>
<dbReference type="PANTHER" id="PTHR43316:SF3">
    <property type="entry name" value="HALOACID DEHALOGENASE, TYPE II (AFU_ORTHOLOGUE AFUA_2G07750)-RELATED"/>
    <property type="match status" value="1"/>
</dbReference>
<accession>A0A0D1WRH5</accession>
<dbReference type="NCBIfam" id="TIGR01493">
    <property type="entry name" value="HAD-SF-IA-v2"/>
    <property type="match status" value="1"/>
</dbReference>
<dbReference type="GO" id="GO:0019120">
    <property type="term" value="F:hydrolase activity, acting on acid halide bonds, in C-halide compounds"/>
    <property type="evidence" value="ECO:0007669"/>
    <property type="project" value="InterPro"/>
</dbReference>
<dbReference type="InterPro" id="IPR036412">
    <property type="entry name" value="HAD-like_sf"/>
</dbReference>
<dbReference type="InterPro" id="IPR051540">
    <property type="entry name" value="S-2-haloacid_dehalogenase"/>
</dbReference>
<dbReference type="Proteomes" id="UP000053599">
    <property type="component" value="Unassembled WGS sequence"/>
</dbReference>
<proteinExistence type="inferred from homology"/>
<dbReference type="PANTHER" id="PTHR43316">
    <property type="entry name" value="HYDROLASE, HALOACID DELAHOGENASE-RELATED"/>
    <property type="match status" value="1"/>
</dbReference>
<comment type="similarity">
    <text evidence="1">Belongs to the HAD-like hydrolase superfamily. S-2-haloalkanoic acid dehalogenase family.</text>
</comment>
<dbReference type="GO" id="GO:0016791">
    <property type="term" value="F:phosphatase activity"/>
    <property type="evidence" value="ECO:0007669"/>
    <property type="project" value="UniProtKB-ARBA"/>
</dbReference>
<protein>
    <submittedName>
        <fullName evidence="3">Haloacid dehalogenase, type II</fullName>
    </submittedName>
</protein>
<dbReference type="InterPro" id="IPR006439">
    <property type="entry name" value="HAD-SF_hydro_IA"/>
</dbReference>
<dbReference type="STRING" id="1016849.A0A0D1WRH5"/>
<dbReference type="PRINTS" id="PR00413">
    <property type="entry name" value="HADHALOGNASE"/>
</dbReference>
<name>A0A0D1WRH5_9EURO</name>
<evidence type="ECO:0000313" key="3">
    <source>
        <dbReference type="EMBL" id="KIV77686.1"/>
    </source>
</evidence>
<keyword evidence="2" id="KW-0378">Hydrolase</keyword>
<dbReference type="InterPro" id="IPR023198">
    <property type="entry name" value="PGP-like_dom2"/>
</dbReference>
<organism evidence="3 4">
    <name type="scientific">Exophiala sideris</name>
    <dbReference type="NCBI Taxonomy" id="1016849"/>
    <lineage>
        <taxon>Eukaryota</taxon>
        <taxon>Fungi</taxon>
        <taxon>Dikarya</taxon>
        <taxon>Ascomycota</taxon>
        <taxon>Pezizomycotina</taxon>
        <taxon>Eurotiomycetes</taxon>
        <taxon>Chaetothyriomycetidae</taxon>
        <taxon>Chaetothyriales</taxon>
        <taxon>Herpotrichiellaceae</taxon>
        <taxon>Exophiala</taxon>
    </lineage>
</organism>
<evidence type="ECO:0000256" key="1">
    <source>
        <dbReference type="ARBA" id="ARBA00008106"/>
    </source>
</evidence>
<dbReference type="SFLD" id="SFLDG01129">
    <property type="entry name" value="C1.5:_HAD__Beta-PGM__Phosphata"/>
    <property type="match status" value="1"/>
</dbReference>
<dbReference type="SUPFAM" id="SSF56784">
    <property type="entry name" value="HAD-like"/>
    <property type="match status" value="1"/>
</dbReference>
<dbReference type="NCBIfam" id="TIGR01428">
    <property type="entry name" value="HAD_type_II"/>
    <property type="match status" value="1"/>
</dbReference>
<dbReference type="EMBL" id="KN846954">
    <property type="protein sequence ID" value="KIV77686.1"/>
    <property type="molecule type" value="Genomic_DNA"/>
</dbReference>
<dbReference type="AlphaFoldDB" id="A0A0D1WRH5"/>